<dbReference type="GO" id="GO:1902369">
    <property type="term" value="P:negative regulation of RNA catabolic process"/>
    <property type="evidence" value="ECO:0007669"/>
    <property type="project" value="TreeGrafter"/>
</dbReference>
<keyword evidence="6" id="KW-1185">Reference proteome</keyword>
<organism evidence="5 6">
    <name type="scientific">Microthlaspi erraticum</name>
    <dbReference type="NCBI Taxonomy" id="1685480"/>
    <lineage>
        <taxon>Eukaryota</taxon>
        <taxon>Viridiplantae</taxon>
        <taxon>Streptophyta</taxon>
        <taxon>Embryophyta</taxon>
        <taxon>Tracheophyta</taxon>
        <taxon>Spermatophyta</taxon>
        <taxon>Magnoliopsida</taxon>
        <taxon>eudicotyledons</taxon>
        <taxon>Gunneridae</taxon>
        <taxon>Pentapetalae</taxon>
        <taxon>rosids</taxon>
        <taxon>malvids</taxon>
        <taxon>Brassicales</taxon>
        <taxon>Brassicaceae</taxon>
        <taxon>Coluteocarpeae</taxon>
        <taxon>Microthlaspi</taxon>
    </lineage>
</organism>
<evidence type="ECO:0000313" key="5">
    <source>
        <dbReference type="EMBL" id="CAA7027452.1"/>
    </source>
</evidence>
<evidence type="ECO:0000256" key="3">
    <source>
        <dbReference type="ARBA" id="ARBA00023242"/>
    </source>
</evidence>
<comment type="similarity">
    <text evidence="2">Belongs to the NRDE2 family.</text>
</comment>
<proteinExistence type="inferred from homology"/>
<sequence>MCIERPPFVHECLSKSDCGNGFSLGSLLGGSSDISMRTEMMKFLRNAILLCLNVFPRNYILEEAVLVAEECLSKSDCGNGFSLGSLLGGSSDISMRTEMMKFLRNAILLCLNVFPRNYILEEDMLVTEELFVTKMKTCEVATTPCQALAKRLLKSDRPDLLLCGVYAQREAASGNMKHARRVFDMALTSICGLHKELQYNAPMLYLWYAESEVANSSGSSRETEPSSRAMHILCYLGSGLPYIPYTSQPSSMQILRARQGFREKLKKIQSTWSHGVTDDQSAALVCSAALFEELTNGLPGAVEILEHMFSSVLFTCGSYLVSRFSLSLPSPSPFSASSSSSSSHPHSPSP</sequence>
<comment type="caution">
    <text evidence="5">The sequence shown here is derived from an EMBL/GenBank/DDBJ whole genome shotgun (WGS) entry which is preliminary data.</text>
</comment>
<evidence type="ECO:0000256" key="4">
    <source>
        <dbReference type="SAM" id="MobiDB-lite"/>
    </source>
</evidence>
<evidence type="ECO:0000313" key="6">
    <source>
        <dbReference type="Proteomes" id="UP000467841"/>
    </source>
</evidence>
<name>A0A6D2ILC7_9BRAS</name>
<protein>
    <submittedName>
        <fullName evidence="5">Uncharacterized protein</fullName>
    </submittedName>
</protein>
<dbReference type="GO" id="GO:0071013">
    <property type="term" value="C:catalytic step 2 spliceosome"/>
    <property type="evidence" value="ECO:0007669"/>
    <property type="project" value="TreeGrafter"/>
</dbReference>
<gene>
    <name evidence="5" type="ORF">MERR_LOCUS14687</name>
</gene>
<dbReference type="PANTHER" id="PTHR13471">
    <property type="entry name" value="TETRATRICOPEPTIDE-LIKE HELICAL"/>
    <property type="match status" value="1"/>
</dbReference>
<dbReference type="Proteomes" id="UP000467841">
    <property type="component" value="Unassembled WGS sequence"/>
</dbReference>
<dbReference type="InterPro" id="IPR013633">
    <property type="entry name" value="NRDE-2"/>
</dbReference>
<evidence type="ECO:0000256" key="1">
    <source>
        <dbReference type="ARBA" id="ARBA00004123"/>
    </source>
</evidence>
<dbReference type="OrthoDB" id="297219at2759"/>
<accession>A0A6D2ILC7</accession>
<dbReference type="GO" id="GO:0031048">
    <property type="term" value="P:regulatory ncRNA-mediated heterochromatin formation"/>
    <property type="evidence" value="ECO:0007669"/>
    <property type="project" value="TreeGrafter"/>
</dbReference>
<dbReference type="EMBL" id="CACVBM020001056">
    <property type="protein sequence ID" value="CAA7027452.1"/>
    <property type="molecule type" value="Genomic_DNA"/>
</dbReference>
<feature type="region of interest" description="Disordered" evidence="4">
    <location>
        <begin position="331"/>
        <end position="350"/>
    </location>
</feature>
<evidence type="ECO:0000256" key="2">
    <source>
        <dbReference type="ARBA" id="ARBA00009265"/>
    </source>
</evidence>
<dbReference type="PANTHER" id="PTHR13471:SF0">
    <property type="entry name" value="NUCLEAR EXOSOME REGULATOR NRDE2"/>
    <property type="match status" value="1"/>
</dbReference>
<reference evidence="5" key="1">
    <citation type="submission" date="2020-01" db="EMBL/GenBank/DDBJ databases">
        <authorList>
            <person name="Mishra B."/>
        </authorList>
    </citation>
    <scope>NUCLEOTIDE SEQUENCE [LARGE SCALE GENOMIC DNA]</scope>
</reference>
<comment type="subcellular location">
    <subcellularLocation>
        <location evidence="1">Nucleus</location>
    </subcellularLocation>
</comment>
<dbReference type="AlphaFoldDB" id="A0A6D2ILC7"/>
<keyword evidence="3" id="KW-0539">Nucleus</keyword>